<feature type="region of interest" description="Disordered" evidence="3">
    <location>
        <begin position="1"/>
        <end position="91"/>
    </location>
</feature>
<feature type="compositionally biased region" description="Low complexity" evidence="3">
    <location>
        <begin position="1"/>
        <end position="13"/>
    </location>
</feature>
<dbReference type="InterPro" id="IPR011335">
    <property type="entry name" value="Restrct_endonuc-II-like"/>
</dbReference>
<dbReference type="Proteomes" id="UP000004431">
    <property type="component" value="Unassembled WGS sequence"/>
</dbReference>
<gene>
    <name evidence="4" type="ORF">HMPREF9248_1054</name>
</gene>
<proteinExistence type="inferred from homology"/>
<evidence type="ECO:0000313" key="5">
    <source>
        <dbReference type="Proteomes" id="UP000004431"/>
    </source>
</evidence>
<protein>
    <recommendedName>
        <fullName evidence="2">UPF0102 protein HMPREF9248_1054</fullName>
    </recommendedName>
</protein>
<dbReference type="HAMAP" id="MF_00048">
    <property type="entry name" value="UPF0102"/>
    <property type="match status" value="1"/>
</dbReference>
<dbReference type="Pfam" id="PF02021">
    <property type="entry name" value="UPF0102"/>
    <property type="match status" value="1"/>
</dbReference>
<organism evidence="4 5">
    <name type="scientific">Fannyhessea vaginae PB189-T1-4</name>
    <dbReference type="NCBI Taxonomy" id="866774"/>
    <lineage>
        <taxon>Bacteria</taxon>
        <taxon>Bacillati</taxon>
        <taxon>Actinomycetota</taxon>
        <taxon>Coriobacteriia</taxon>
        <taxon>Coriobacteriales</taxon>
        <taxon>Atopobiaceae</taxon>
        <taxon>Fannyhessea</taxon>
    </lineage>
</organism>
<keyword evidence="5" id="KW-1185">Reference proteome</keyword>
<accession>A0ABP2IZ39</accession>
<comment type="similarity">
    <text evidence="1 2">Belongs to the UPF0102 family.</text>
</comment>
<evidence type="ECO:0000256" key="3">
    <source>
        <dbReference type="SAM" id="MobiDB-lite"/>
    </source>
</evidence>
<feature type="compositionally biased region" description="Acidic residues" evidence="3">
    <location>
        <begin position="48"/>
        <end position="82"/>
    </location>
</feature>
<dbReference type="PANTHER" id="PTHR34039">
    <property type="entry name" value="UPF0102 PROTEIN YRAN"/>
    <property type="match status" value="1"/>
</dbReference>
<evidence type="ECO:0000313" key="4">
    <source>
        <dbReference type="EMBL" id="EFL44312.1"/>
    </source>
</evidence>
<dbReference type="InterPro" id="IPR003509">
    <property type="entry name" value="UPF0102_YraN-like"/>
</dbReference>
<comment type="caution">
    <text evidence="4">The sequence shown here is derived from an EMBL/GenBank/DDBJ whole genome shotgun (WGS) entry which is preliminary data.</text>
</comment>
<evidence type="ECO:0000256" key="2">
    <source>
        <dbReference type="HAMAP-Rule" id="MF_00048"/>
    </source>
</evidence>
<dbReference type="CDD" id="cd20736">
    <property type="entry name" value="PoNe_Nuclease"/>
    <property type="match status" value="1"/>
</dbReference>
<dbReference type="SUPFAM" id="SSF52980">
    <property type="entry name" value="Restriction endonuclease-like"/>
    <property type="match status" value="1"/>
</dbReference>
<dbReference type="PANTHER" id="PTHR34039:SF1">
    <property type="entry name" value="UPF0102 PROTEIN YRAN"/>
    <property type="match status" value="1"/>
</dbReference>
<dbReference type="EMBL" id="AEDQ01000017">
    <property type="protein sequence ID" value="EFL44312.1"/>
    <property type="molecule type" value="Genomic_DNA"/>
</dbReference>
<sequence length="217" mass="24472">MATPTTSACTTTTKPRSRKRVSNKEQQPMLAFDNAASSSPAAAPEPENVLEPDVEPECASDSEPELEQEAEPEPEPELEPEPEPQPAQKPACELDDKEIGALGEKLAQQFLIKNNYRLCKTNWRTPYGEADIVAMDGDTCVFVEVKTRNAMGGRITMFPELAVDEKKQERYINMARLWSHERPEVLTYRFDVIAILIVEEHLAKLRHLQNAFEMSDE</sequence>
<reference evidence="4 5" key="1">
    <citation type="submission" date="2010-08" db="EMBL/GenBank/DDBJ databases">
        <authorList>
            <person name="Durkin A.S."/>
            <person name="Madupu R."/>
            <person name="Torralba M."/>
            <person name="Gillis M."/>
            <person name="Methe B."/>
            <person name="Sutton G."/>
            <person name="Nelson K.E."/>
        </authorList>
    </citation>
    <scope>NUCLEOTIDE SEQUENCE [LARGE SCALE GENOMIC DNA]</scope>
    <source>
        <strain evidence="4 5">PB189-T1-4</strain>
    </source>
</reference>
<feature type="compositionally biased region" description="Low complexity" evidence="3">
    <location>
        <begin position="35"/>
        <end position="47"/>
    </location>
</feature>
<evidence type="ECO:0000256" key="1">
    <source>
        <dbReference type="ARBA" id="ARBA00006738"/>
    </source>
</evidence>
<dbReference type="Gene3D" id="3.40.1350.10">
    <property type="match status" value="1"/>
</dbReference>
<dbReference type="InterPro" id="IPR011856">
    <property type="entry name" value="tRNA_endonuc-like_dom_sf"/>
</dbReference>
<name>A0ABP2IZ39_9ACTN</name>
<dbReference type="RefSeq" id="WP_006304023.1">
    <property type="nucleotide sequence ID" value="NZ_AEDQ01000017.1"/>
</dbReference>